<dbReference type="GO" id="GO:0016887">
    <property type="term" value="F:ATP hydrolysis activity"/>
    <property type="evidence" value="ECO:0007669"/>
    <property type="project" value="InterPro"/>
</dbReference>
<evidence type="ECO:0000313" key="3">
    <source>
        <dbReference type="Proteomes" id="UP000255529"/>
    </source>
</evidence>
<dbReference type="PANTHER" id="PTHR32182:SF23">
    <property type="entry name" value="ATP BINDING PROTEIN"/>
    <property type="match status" value="1"/>
</dbReference>
<dbReference type="EMBL" id="UGYN01000002">
    <property type="protein sequence ID" value="SUI52755.1"/>
    <property type="molecule type" value="Genomic_DNA"/>
</dbReference>
<dbReference type="Proteomes" id="UP000255529">
    <property type="component" value="Unassembled WGS sequence"/>
</dbReference>
<evidence type="ECO:0000313" key="2">
    <source>
        <dbReference type="EMBL" id="SUI52755.1"/>
    </source>
</evidence>
<dbReference type="Gene3D" id="3.40.50.300">
    <property type="entry name" value="P-loop containing nucleotide triphosphate hydrolases"/>
    <property type="match status" value="1"/>
</dbReference>
<proteinExistence type="predicted"/>
<evidence type="ECO:0000259" key="1">
    <source>
        <dbReference type="Pfam" id="PF13476"/>
    </source>
</evidence>
<dbReference type="PANTHER" id="PTHR32182">
    <property type="entry name" value="DNA REPLICATION AND REPAIR PROTEIN RECF"/>
    <property type="match status" value="1"/>
</dbReference>
<gene>
    <name evidence="2" type="ORF">NCTC11544_01349</name>
</gene>
<dbReference type="InterPro" id="IPR038729">
    <property type="entry name" value="Rad50/SbcC_AAA"/>
</dbReference>
<feature type="domain" description="Rad50/SbcC-type AAA" evidence="1">
    <location>
        <begin position="65"/>
        <end position="274"/>
    </location>
</feature>
<reference evidence="2 3" key="1">
    <citation type="submission" date="2018-06" db="EMBL/GenBank/DDBJ databases">
        <authorList>
            <consortium name="Pathogen Informatics"/>
            <person name="Doyle S."/>
        </authorList>
    </citation>
    <scope>NUCLEOTIDE SEQUENCE [LARGE SCALE GENOMIC DNA]</scope>
    <source>
        <strain evidence="2 3">NCTC11544</strain>
    </source>
</reference>
<protein>
    <submittedName>
        <fullName evidence="2">Recombination protein F</fullName>
    </submittedName>
</protein>
<dbReference type="GO" id="GO:0006302">
    <property type="term" value="P:double-strand break repair"/>
    <property type="evidence" value="ECO:0007669"/>
    <property type="project" value="InterPro"/>
</dbReference>
<sequence length="376" mass="43057">MEKKVNSNIRKFIRKSEGGDFASSYQLYKIYNEGHGVDDVDSHKAELYRGLCIKNMVDGQFGIRKIQLENYKGFEDITLDFSLKEKITIFVGNNGSGKSTILDAIQKCMTHVVSRLSTRSHNGDLIERYEIKKDKEYSRINLVYTYKDIDFPMTIGQDNLTDDNKGKSNYSGINELGQLFRMANTVEPNFNYPLLAVYTVERANDVTTKDIENSDEIKEIQTWDKFKGYSKSLTGKADFRLFFRWVKELIEVENSDNSDIRLLKAEIRNKEKELDNPLLKALISESPNSDASKALIEQHNKIIINLKNKLNNYYNISSKTLTTVEDAIYSFLPGFSDLKLQRSPLDLLISKDGVSLSVLQLSQGEKNNFSISCRYS</sequence>
<name>A0A379YZV6_9GAMM</name>
<dbReference type="Pfam" id="PF13476">
    <property type="entry name" value="AAA_23"/>
    <property type="match status" value="1"/>
</dbReference>
<dbReference type="GO" id="GO:0000731">
    <property type="term" value="P:DNA synthesis involved in DNA repair"/>
    <property type="evidence" value="ECO:0007669"/>
    <property type="project" value="TreeGrafter"/>
</dbReference>
<dbReference type="SUPFAM" id="SSF52540">
    <property type="entry name" value="P-loop containing nucleoside triphosphate hydrolases"/>
    <property type="match status" value="1"/>
</dbReference>
<organism evidence="2 3">
    <name type="scientific">Serratia quinivorans</name>
    <dbReference type="NCBI Taxonomy" id="137545"/>
    <lineage>
        <taxon>Bacteria</taxon>
        <taxon>Pseudomonadati</taxon>
        <taxon>Pseudomonadota</taxon>
        <taxon>Gammaproteobacteria</taxon>
        <taxon>Enterobacterales</taxon>
        <taxon>Yersiniaceae</taxon>
        <taxon>Serratia</taxon>
    </lineage>
</organism>
<dbReference type="InterPro" id="IPR027417">
    <property type="entry name" value="P-loop_NTPase"/>
</dbReference>
<dbReference type="AlphaFoldDB" id="A0A379YZV6"/>
<accession>A0A379YZV6</accession>